<evidence type="ECO:0000313" key="1">
    <source>
        <dbReference type="EMBL" id="MEN7429648.1"/>
    </source>
</evidence>
<accession>A0ABV0CFJ8</accession>
<dbReference type="InterPro" id="IPR006487">
    <property type="entry name" value="Phage_lambda_L"/>
</dbReference>
<dbReference type="NCBIfam" id="TIGR01600">
    <property type="entry name" value="phage_tail_L"/>
    <property type="match status" value="1"/>
</dbReference>
<dbReference type="Proteomes" id="UP001405405">
    <property type="component" value="Unassembled WGS sequence"/>
</dbReference>
<keyword evidence="2" id="KW-1185">Reference proteome</keyword>
<reference evidence="1 2" key="1">
    <citation type="submission" date="2023-12" db="EMBL/GenBank/DDBJ databases">
        <title>Chromobacterium sp. strain TRC.1.1.SA producing antimicrobial pigment.</title>
        <authorList>
            <person name="Verma N."/>
            <person name="Choksket S."/>
            <person name="Pinnaka A.K."/>
            <person name="Korpole S."/>
        </authorList>
    </citation>
    <scope>NUCLEOTIDE SEQUENCE [LARGE SCALE GENOMIC DNA]</scope>
    <source>
        <strain evidence="1 2">TRC1.1.SA</strain>
    </source>
</reference>
<organism evidence="1 2">
    <name type="scientific">Chromobacterium indicum</name>
    <dbReference type="NCBI Taxonomy" id="3110228"/>
    <lineage>
        <taxon>Bacteria</taxon>
        <taxon>Pseudomonadati</taxon>
        <taxon>Pseudomonadota</taxon>
        <taxon>Betaproteobacteria</taxon>
        <taxon>Neisseriales</taxon>
        <taxon>Chromobacteriaceae</taxon>
        <taxon>Chromobacterium</taxon>
    </lineage>
</organism>
<dbReference type="Pfam" id="PF05100">
    <property type="entry name" value="Phage_tail_L"/>
    <property type="match status" value="1"/>
</dbReference>
<dbReference type="RefSeq" id="WP_346787600.1">
    <property type="nucleotide sequence ID" value="NZ_JAYFSJ010000002.1"/>
</dbReference>
<protein>
    <submittedName>
        <fullName evidence="1">Phage minor tail protein L</fullName>
    </submittedName>
</protein>
<evidence type="ECO:0000313" key="2">
    <source>
        <dbReference type="Proteomes" id="UP001405405"/>
    </source>
</evidence>
<name>A0ABV0CFJ8_9NEIS</name>
<comment type="caution">
    <text evidence="1">The sequence shown here is derived from an EMBL/GenBank/DDBJ whole genome shotgun (WGS) entry which is preliminary data.</text>
</comment>
<gene>
    <name evidence="1" type="ORF">VA599_02755</name>
</gene>
<proteinExistence type="predicted"/>
<dbReference type="EMBL" id="JAYFSJ010000002">
    <property type="protein sequence ID" value="MEN7429648.1"/>
    <property type="molecule type" value="Genomic_DNA"/>
</dbReference>
<sequence length="231" mass="25704">MMGVLQREGQKLVPDALVQLFELRPPGTVNMQSMRFTASGNGQPVTFQGLIYEPWAIEAKGFESSNKGSPRPKLSVGNIATLPDGRQLRGIFTALVAQHQGLVGWRLIRRVTHAKFCQGGELESYPEMYPEETWLINRREADNGDVITFELRSQLDLVGKKAPGVLVTRYCPAHVVFRGPRCGYQGTAMFDARDQPVTDARLEACGKRLSSCKIRDNLANYGGCPGMRRYN</sequence>